<dbReference type="InterPro" id="IPR042098">
    <property type="entry name" value="TauD-like_sf"/>
</dbReference>
<keyword evidence="12" id="KW-1185">Reference proteome</keyword>
<dbReference type="Gene3D" id="3.30.2020.30">
    <property type="match status" value="1"/>
</dbReference>
<evidence type="ECO:0000259" key="9">
    <source>
        <dbReference type="Pfam" id="PF02668"/>
    </source>
</evidence>
<comment type="cofactor">
    <cofactor evidence="1">
        <name>Fe(2+)</name>
        <dbReference type="ChEBI" id="CHEBI:29033"/>
    </cofactor>
</comment>
<gene>
    <name evidence="11" type="primary">ABSGL_07861.1 scaffold 9181</name>
</gene>
<evidence type="ECO:0000256" key="3">
    <source>
        <dbReference type="ARBA" id="ARBA00008654"/>
    </source>
</evidence>
<keyword evidence="5" id="KW-0124">Carnitine biosynthesis</keyword>
<evidence type="ECO:0000313" key="11">
    <source>
        <dbReference type="EMBL" id="SAM02098.1"/>
    </source>
</evidence>
<sequence>MIPLRRIGTLLPRRSLVGASTIRTNALKPVLNTFMRSQQYRYQSTHVAHTDDDAVTVRWNTSDPKNVGLVNPDGLSSYSHVWLRDNCPCDQCVHPSSRQKLHSTADVNVATRPSSITMDANDLVIEWDRPLRHQQPSTTHTSRYPLPYLRRYASPRASEEFRFEHLTPSTWARDDYRLDWVGYDDYMTTEQGLHRVVQQLYKDGLVFLKDVPLEDHSVTRVAERIGPVQETFYGRDFDVKNVAKSVNIAYTSLYLGFHMDLMYLDSPPGIQLLHSLKNSVTGGSSIFLDSYRAVELLKAQHPEDYAILTKTPVSFHYINDGHHMYHRRPTIVTDDGYGLGPSWSTHVNYAPQFQGPMDALPPKEMKRFYQAYQRFADFVEDESLRYQITLQPGQLVLFANRRVLHGRTAFDPTSGDRHLKGTYLTLDSLKDKLRVLGPKYGIEQ</sequence>
<evidence type="ECO:0000313" key="12">
    <source>
        <dbReference type="Proteomes" id="UP000078561"/>
    </source>
</evidence>
<evidence type="ECO:0000256" key="4">
    <source>
        <dbReference type="ARBA" id="ARBA00022723"/>
    </source>
</evidence>
<dbReference type="SUPFAM" id="SSF51197">
    <property type="entry name" value="Clavaminate synthase-like"/>
    <property type="match status" value="1"/>
</dbReference>
<keyword evidence="6" id="KW-0223">Dioxygenase</keyword>
<name>A0A168PBL9_ABSGL</name>
<evidence type="ECO:0000256" key="2">
    <source>
        <dbReference type="ARBA" id="ARBA00001961"/>
    </source>
</evidence>
<comment type="similarity">
    <text evidence="3">Belongs to the gamma-BBH/TMLD family.</text>
</comment>
<dbReference type="Pfam" id="PF06155">
    <property type="entry name" value="GBBH-like_N"/>
    <property type="match status" value="1"/>
</dbReference>
<comment type="cofactor">
    <cofactor evidence="2">
        <name>L-ascorbate</name>
        <dbReference type="ChEBI" id="CHEBI:38290"/>
    </cofactor>
</comment>
<keyword evidence="8" id="KW-0408">Iron</keyword>
<dbReference type="InterPro" id="IPR003819">
    <property type="entry name" value="TauD/TfdA-like"/>
</dbReference>
<dbReference type="PANTHER" id="PTHR10696:SF25">
    <property type="entry name" value="OXIDOREDUCTASE AIM17-RELATED"/>
    <property type="match status" value="1"/>
</dbReference>
<dbReference type="Gene3D" id="3.60.130.10">
    <property type="entry name" value="Clavaminate synthase-like"/>
    <property type="match status" value="1"/>
</dbReference>
<evidence type="ECO:0000256" key="6">
    <source>
        <dbReference type="ARBA" id="ARBA00022964"/>
    </source>
</evidence>
<dbReference type="STRING" id="4829.A0A168PBL9"/>
<evidence type="ECO:0000259" key="10">
    <source>
        <dbReference type="Pfam" id="PF06155"/>
    </source>
</evidence>
<dbReference type="InParanoid" id="A0A168PBL9"/>
<dbReference type="CDD" id="cd00250">
    <property type="entry name" value="CAS_like"/>
    <property type="match status" value="1"/>
</dbReference>
<dbReference type="Proteomes" id="UP000078561">
    <property type="component" value="Unassembled WGS sequence"/>
</dbReference>
<proteinExistence type="inferred from homology"/>
<dbReference type="PANTHER" id="PTHR10696">
    <property type="entry name" value="GAMMA-BUTYROBETAINE HYDROXYLASE-RELATED"/>
    <property type="match status" value="1"/>
</dbReference>
<evidence type="ECO:0000256" key="7">
    <source>
        <dbReference type="ARBA" id="ARBA00023002"/>
    </source>
</evidence>
<dbReference type="GO" id="GO:0046872">
    <property type="term" value="F:metal ion binding"/>
    <property type="evidence" value="ECO:0007669"/>
    <property type="project" value="UniProtKB-KW"/>
</dbReference>
<accession>A0A168PBL9</accession>
<dbReference type="FunFam" id="3.60.130.10:FF:000001">
    <property type="entry name" value="Trimethyllysine dioxygenase, mitochondrial"/>
    <property type="match status" value="1"/>
</dbReference>
<evidence type="ECO:0000256" key="1">
    <source>
        <dbReference type="ARBA" id="ARBA00001954"/>
    </source>
</evidence>
<keyword evidence="4" id="KW-0479">Metal-binding</keyword>
<dbReference type="Pfam" id="PF02668">
    <property type="entry name" value="TauD"/>
    <property type="match status" value="1"/>
</dbReference>
<dbReference type="EMBL" id="LT553674">
    <property type="protein sequence ID" value="SAM02098.1"/>
    <property type="molecule type" value="Genomic_DNA"/>
</dbReference>
<dbReference type="GO" id="GO:0045329">
    <property type="term" value="P:carnitine biosynthetic process"/>
    <property type="evidence" value="ECO:0007669"/>
    <property type="project" value="UniProtKB-KW"/>
</dbReference>
<feature type="domain" description="Gamma-butyrobetaine hydroxylase-like N-terminal" evidence="10">
    <location>
        <begin position="49"/>
        <end position="129"/>
    </location>
</feature>
<reference evidence="11" key="1">
    <citation type="submission" date="2016-04" db="EMBL/GenBank/DDBJ databases">
        <authorList>
            <person name="Evans L.H."/>
            <person name="Alamgir A."/>
            <person name="Owens N."/>
            <person name="Weber N.D."/>
            <person name="Virtaneva K."/>
            <person name="Barbian K."/>
            <person name="Babar A."/>
            <person name="Rosenke K."/>
        </authorList>
    </citation>
    <scope>NUCLEOTIDE SEQUENCE [LARGE SCALE GENOMIC DNA]</scope>
    <source>
        <strain evidence="11">CBS 101.48</strain>
    </source>
</reference>
<dbReference type="InterPro" id="IPR050411">
    <property type="entry name" value="AlphaKG_dependent_hydroxylases"/>
</dbReference>
<dbReference type="GO" id="GO:0005739">
    <property type="term" value="C:mitochondrion"/>
    <property type="evidence" value="ECO:0007669"/>
    <property type="project" value="TreeGrafter"/>
</dbReference>
<dbReference type="GO" id="GO:0016706">
    <property type="term" value="F:2-oxoglutarate-dependent dioxygenase activity"/>
    <property type="evidence" value="ECO:0007669"/>
    <property type="project" value="UniProtKB-ARBA"/>
</dbReference>
<evidence type="ECO:0000256" key="8">
    <source>
        <dbReference type="ARBA" id="ARBA00023004"/>
    </source>
</evidence>
<dbReference type="AlphaFoldDB" id="A0A168PBL9"/>
<organism evidence="11">
    <name type="scientific">Absidia glauca</name>
    <name type="common">Pin mould</name>
    <dbReference type="NCBI Taxonomy" id="4829"/>
    <lineage>
        <taxon>Eukaryota</taxon>
        <taxon>Fungi</taxon>
        <taxon>Fungi incertae sedis</taxon>
        <taxon>Mucoromycota</taxon>
        <taxon>Mucoromycotina</taxon>
        <taxon>Mucoromycetes</taxon>
        <taxon>Mucorales</taxon>
        <taxon>Cunninghamellaceae</taxon>
        <taxon>Absidia</taxon>
    </lineage>
</organism>
<keyword evidence="7" id="KW-0560">Oxidoreductase</keyword>
<dbReference type="OrthoDB" id="406634at2759"/>
<dbReference type="OMA" id="VHITWPN"/>
<evidence type="ECO:0008006" key="13">
    <source>
        <dbReference type="Google" id="ProtNLM"/>
    </source>
</evidence>
<feature type="domain" description="TauD/TfdA-like" evidence="9">
    <location>
        <begin position="190"/>
        <end position="423"/>
    </location>
</feature>
<evidence type="ECO:0000256" key="5">
    <source>
        <dbReference type="ARBA" id="ARBA00022873"/>
    </source>
</evidence>
<dbReference type="InterPro" id="IPR038492">
    <property type="entry name" value="GBBH-like_N_sf"/>
</dbReference>
<dbReference type="InterPro" id="IPR010376">
    <property type="entry name" value="GBBH-like_N"/>
</dbReference>
<protein>
    <recommendedName>
        <fullName evidence="13">TauD/TfdA-like domain-containing protein</fullName>
    </recommendedName>
</protein>